<dbReference type="AlphaFoldDB" id="K0SFQ3"/>
<dbReference type="OrthoDB" id="1113209at2759"/>
<organism evidence="1 2">
    <name type="scientific">Thalassiosira oceanica</name>
    <name type="common">Marine diatom</name>
    <dbReference type="NCBI Taxonomy" id="159749"/>
    <lineage>
        <taxon>Eukaryota</taxon>
        <taxon>Sar</taxon>
        <taxon>Stramenopiles</taxon>
        <taxon>Ochrophyta</taxon>
        <taxon>Bacillariophyta</taxon>
        <taxon>Coscinodiscophyceae</taxon>
        <taxon>Thalassiosirophycidae</taxon>
        <taxon>Thalassiosirales</taxon>
        <taxon>Thalassiosiraceae</taxon>
        <taxon>Thalassiosira</taxon>
    </lineage>
</organism>
<dbReference type="EMBL" id="AGNL01016615">
    <property type="protein sequence ID" value="EJK64978.1"/>
    <property type="molecule type" value="Genomic_DNA"/>
</dbReference>
<keyword evidence="2" id="KW-1185">Reference proteome</keyword>
<comment type="caution">
    <text evidence="1">The sequence shown here is derived from an EMBL/GenBank/DDBJ whole genome shotgun (WGS) entry which is preliminary data.</text>
</comment>
<evidence type="ECO:0000313" key="2">
    <source>
        <dbReference type="Proteomes" id="UP000266841"/>
    </source>
</evidence>
<accession>K0SFQ3</accession>
<dbReference type="CDD" id="cd09272">
    <property type="entry name" value="RNase_HI_RT_Ty1"/>
    <property type="match status" value="1"/>
</dbReference>
<reference evidence="1 2" key="1">
    <citation type="journal article" date="2012" name="Genome Biol.">
        <title>Genome and low-iron response of an oceanic diatom adapted to chronic iron limitation.</title>
        <authorList>
            <person name="Lommer M."/>
            <person name="Specht M."/>
            <person name="Roy A.S."/>
            <person name="Kraemer L."/>
            <person name="Andreson R."/>
            <person name="Gutowska M.A."/>
            <person name="Wolf J."/>
            <person name="Bergner S.V."/>
            <person name="Schilhabel M.B."/>
            <person name="Klostermeier U.C."/>
            <person name="Beiko R.G."/>
            <person name="Rosenstiel P."/>
            <person name="Hippler M."/>
            <person name="Laroche J."/>
        </authorList>
    </citation>
    <scope>NUCLEOTIDE SEQUENCE [LARGE SCALE GENOMIC DNA]</scope>
    <source>
        <strain evidence="1 2">CCMP1005</strain>
    </source>
</reference>
<protein>
    <submittedName>
        <fullName evidence="1">Uncharacterized protein</fullName>
    </submittedName>
</protein>
<feature type="non-terminal residue" evidence="1">
    <location>
        <position position="89"/>
    </location>
</feature>
<dbReference type="Proteomes" id="UP000266841">
    <property type="component" value="Unassembled WGS sequence"/>
</dbReference>
<proteinExistence type="predicted"/>
<sequence>MPENQDNMSAEKLIVNGKCSSTQRTRHLDIKFFYVTDQVNKGWLTVQYCHTGDMLADIFTKPLNGAPFRKLRAAIMNCPVDLAPSNPAL</sequence>
<evidence type="ECO:0000313" key="1">
    <source>
        <dbReference type="EMBL" id="EJK64978.1"/>
    </source>
</evidence>
<gene>
    <name evidence="1" type="ORF">THAOC_14229</name>
</gene>
<name>K0SFQ3_THAOC</name>